<organism evidence="1 2">
    <name type="scientific">Tardiphaga robiniae</name>
    <dbReference type="NCBI Taxonomy" id="943830"/>
    <lineage>
        <taxon>Bacteria</taxon>
        <taxon>Pseudomonadati</taxon>
        <taxon>Pseudomonadota</taxon>
        <taxon>Alphaproteobacteria</taxon>
        <taxon>Hyphomicrobiales</taxon>
        <taxon>Nitrobacteraceae</taxon>
        <taxon>Tardiphaga</taxon>
    </lineage>
</organism>
<sequence length="170" mass="18490">MIYVSSLGGLAAVADSLPPFDLLTLLSPAASERDWSGLARERHVELTFHDIVEATPDLIAPDADVVDAILQFGRGSIADRPMLIHCWAGISRSSAAAYAIACDRNPGHETAIADELRKRSPYVTPNKLMVQLADEQLGRDGRMIEAIARIGRGADAFEGEPYRLPLNWPI</sequence>
<reference evidence="2" key="1">
    <citation type="journal article" date="2020" name="Mol. Plant Microbe">
        <title>Rhizobial microsymbionts of the narrowly endemic Oxytropis species growing in Kamchatka are characterized by significant genetic diversity and possess a set of genes that are associated with T3SS and T6SS secretion systems and can affect the development of symbiosis.</title>
        <authorList>
            <person name="Safronova V."/>
            <person name="Guro P."/>
            <person name="Sazanova A."/>
            <person name="Kuznetsova I."/>
            <person name="Belimov A."/>
            <person name="Yakubov V."/>
            <person name="Chirak E."/>
            <person name="Afonin A."/>
            <person name="Gogolev Y."/>
            <person name="Andronov E."/>
            <person name="Tikhonovich I."/>
        </authorList>
    </citation>
    <scope>NUCLEOTIDE SEQUENCE [LARGE SCALE GENOMIC DNA]</scope>
    <source>
        <strain evidence="2">581</strain>
    </source>
</reference>
<accession>A0A7G6U065</accession>
<dbReference type="InterPro" id="IPR016130">
    <property type="entry name" value="Tyr_Pase_AS"/>
</dbReference>
<dbReference type="SUPFAM" id="SSF52799">
    <property type="entry name" value="(Phosphotyrosine protein) phosphatases II"/>
    <property type="match status" value="1"/>
</dbReference>
<gene>
    <name evidence="1" type="ORF">HB776_15030</name>
</gene>
<proteinExistence type="predicted"/>
<dbReference type="RefSeq" id="WP_184518971.1">
    <property type="nucleotide sequence ID" value="NZ_CP050292.1"/>
</dbReference>
<name>A0A7G6U065_9BRAD</name>
<dbReference type="Gene3D" id="3.90.190.10">
    <property type="entry name" value="Protein tyrosine phosphatase superfamily"/>
    <property type="match status" value="1"/>
</dbReference>
<dbReference type="EMBL" id="CP050292">
    <property type="protein sequence ID" value="QND72397.1"/>
    <property type="molecule type" value="Genomic_DNA"/>
</dbReference>
<dbReference type="Proteomes" id="UP000515291">
    <property type="component" value="Chromosome"/>
</dbReference>
<evidence type="ECO:0000313" key="1">
    <source>
        <dbReference type="EMBL" id="QND72397.1"/>
    </source>
</evidence>
<dbReference type="KEGG" id="trb:HB776_15030"/>
<evidence type="ECO:0000313" key="2">
    <source>
        <dbReference type="Proteomes" id="UP000515291"/>
    </source>
</evidence>
<dbReference type="AlphaFoldDB" id="A0A7G6U065"/>
<dbReference type="PROSITE" id="PS00383">
    <property type="entry name" value="TYR_PHOSPHATASE_1"/>
    <property type="match status" value="1"/>
</dbReference>
<evidence type="ECO:0008006" key="3">
    <source>
        <dbReference type="Google" id="ProtNLM"/>
    </source>
</evidence>
<protein>
    <recommendedName>
        <fullName evidence="3">Protein tyrosine phosphatase</fullName>
    </recommendedName>
</protein>
<dbReference type="InterPro" id="IPR029021">
    <property type="entry name" value="Prot-tyrosine_phosphatase-like"/>
</dbReference>